<evidence type="ECO:0000256" key="25">
    <source>
        <dbReference type="ARBA" id="ARBA00023136"/>
    </source>
</evidence>
<dbReference type="GO" id="GO:0052031">
    <property type="term" value="P:symbiont-mediated perturbation of host defense response"/>
    <property type="evidence" value="ECO:0007669"/>
    <property type="project" value="UniProtKB-UniRule"/>
</dbReference>
<feature type="lipid moiety-binding region" description="S-palmitoyl cysteine; by host" evidence="32">
    <location>
        <position position="757"/>
    </location>
</feature>
<keyword evidence="17 32" id="KW-1161">Viral attachment to host cell</keyword>
<keyword evidence="14 32" id="KW-0812">Transmembrane</keyword>
<keyword evidence="24 32" id="KW-0175">Coiled coil</keyword>
<dbReference type="SUPFAM" id="SSF58069">
    <property type="entry name" value="Virus ectodomain"/>
    <property type="match status" value="1"/>
</dbReference>
<dbReference type="FunFam" id="2.170.40.20:FF:000003">
    <property type="entry name" value="Envelope glycoprotein gp160"/>
    <property type="match status" value="1"/>
</dbReference>
<dbReference type="FunFam" id="2.170.40.20:FF:000002">
    <property type="entry name" value="Envelope glycoprotein gp160"/>
    <property type="match status" value="1"/>
</dbReference>
<dbReference type="Pfam" id="PF00516">
    <property type="entry name" value="GP120"/>
    <property type="match status" value="2"/>
</dbReference>
<proteinExistence type="inferred from homology"/>
<feature type="region of interest" description="Immunosuppression" evidence="32">
    <location>
        <begin position="566"/>
        <end position="584"/>
    </location>
</feature>
<comment type="function">
    <text evidence="32">Transmembrane protein gp41: Acts as a class I viral fusion protein. Under the current model, the protein has at least 3 conformational states: pre-fusion native state, pre-hairpin intermediate state, and post-fusion hairpin state. During fusion of viral and target intracellular membranes, the coiled coil regions (heptad repeats) assume a trimer-of-hairpins structure, positioning the fusion peptide in close proximity to the C-terminal region of the ectodomain. The formation of this structure appears to drive apposition and subsequent fusion of viral and target cell membranes. Complete fusion occurs in host cell endosomes and is dynamin-dependent, however some lipid transfer might occur at the plasma membrane. The virus undergoes clathrin-dependent internalization long before endosomal fusion, thus minimizing the surface exposure of conserved viral epitopes during fusion and reducing the efficacy of inhibitors targeting these epitopes. Membranes fusion leads to delivery of the nucleocapsid into the cytoplasm.</text>
</comment>
<comment type="domain">
    <text evidence="32 33">The 17 amino acids long immunosuppressive region is present in many retroviral envelope proteins. Synthetic peptides derived from this relatively conserved sequence inhibit immune function in vitro and in vivo.</text>
</comment>
<dbReference type="FunFam" id="1.20.5.490:FF:000001">
    <property type="entry name" value="Envelope glycoprotein gp160"/>
    <property type="match status" value="1"/>
</dbReference>
<dbReference type="GO" id="GO:0005198">
    <property type="term" value="F:structural molecule activity"/>
    <property type="evidence" value="ECO:0007669"/>
    <property type="project" value="UniProtKB-UniRule"/>
</dbReference>
<evidence type="ECO:0000256" key="32">
    <source>
        <dbReference type="HAMAP-Rule" id="MF_04083"/>
    </source>
</evidence>
<evidence type="ECO:0000256" key="34">
    <source>
        <dbReference type="SAM" id="MobiDB-lite"/>
    </source>
</evidence>
<dbReference type="GO" id="GO:0019031">
    <property type="term" value="C:viral envelope"/>
    <property type="evidence" value="ECO:0007669"/>
    <property type="project" value="UniProtKB-KW"/>
</dbReference>
<keyword evidence="10 32" id="KW-1165">Clathrin-mediated endocytosis of virus by host</keyword>
<feature type="region of interest" description="MPER; binding to GalCer" evidence="32">
    <location>
        <begin position="654"/>
        <end position="675"/>
    </location>
</feature>
<comment type="miscellaneous">
    <text evidence="32">Inhibitors targeting HIV-1 viral envelope proteins are used as antiretroviral drugs. Attachment of virions to the cell surface via non-specific interactions and CD4 binding can be blocked by inhibitors that include cyanovirin-N, cyclotriazadisulfonamide analogs, PRO 2000, TNX 355 and PRO 542. In addition, BMS 806 can block CD4-induced conformational changes. Env interactions with the coreceptor molecules can be targeted by CCR5 antagonists including SCH-D, maraviroc (UK 427857) and aplaviroc (GW 873140), and the CXCR4 antagonist AMD 070. Fusion of viral and cellular membranes can be inhibited by peptides such as enfuvirtide and tifuvirtide (T 1249). Resistance to inhibitors associated with mutations in Env are observed. Most of the time, single mutations confer only a modest reduction in drug susceptibility. Combination of several mutations is usually required to develop a high-level drug resistance.</text>
</comment>
<keyword evidence="30 32" id="KW-0449">Lipoprotein</keyword>
<evidence type="ECO:0000256" key="22">
    <source>
        <dbReference type="ARBA" id="ARBA00022989"/>
    </source>
</evidence>
<sequence>MRVMGIQRNYPLLWRWGMTIFWLMMICNAENLWVTVYYGVPVWKDAKTTLFCASDAKAYDTEVHNVWATHACVPTDPNPQEMDLKNVTENFNMWKNNMVEQMHEDIISLWDQSLKPCVQLTPLCVTLDCHNYNSSNDNPPGQEVKNCSFNMTTELRDKRQKVYALFYRIDVVPLSNSSNSSQYSLINCNTSAITQACPKVSFDPIPIHYCAPAGFAILKCKDKKFNGAGPCNNVSTVQCTHGIKPVVSTQLLLNGSLAEGEVVIRSENISNNAKTIIVQLVEPIRINCTRPGNNTRKSVRIGPGQTFYANEVIGNIRQAHCNVSRSDWNKTLQQVAVQLGKQFENKTIIFKEHSGGDVEITTHSFNCRGEFFYCNTPILFNSTWEYNSTWGNYSSNYTGSNDIITLQCKIKQIVNMWQKVGQAMYAPPIPGELRCESNITGLLLTRDGGTNSTNETFETFRPGGGDMRDNWRSELYKYKVVKIEPLGVAPTHAKRRVVQREKRAVGLGAVFLGFLGAAGSTMGAASITLTVQARQLLSGIVQQQNNLLRAIEAQQHLLKLTVWGIKQLQARVLALERYLRDQQLLGIWGCSGKLICTTTVPWNSTWSNKTYKEIWDNMTWLEWDKEISRYTNIIYDLIEESQNQQEKNEQDLLALDKWASLWNWFNISNWLWYIRIFIMIVGGLIGLRIVFAVLAIINRVRQGYSPLSFQTLTHQQREQPDRPERIEEGGGEQDRDRSVRLVSGFLALAWDDLRSLCLFSYHRLRDFVLIATRTVELLGHSSLKGLRLGWEALKYLWSLLSYWGQELKNSAISLLDTTAIAVANWTDRVIEIGQRIGRAIWNIPTRIRQGIERALL</sequence>
<gene>
    <name evidence="32 37" type="primary">env</name>
</gene>
<keyword evidence="11 32" id="KW-0945">Host-virus interaction</keyword>
<keyword evidence="7 32" id="KW-1168">Fusion of virus membrane with host membrane</keyword>
<dbReference type="Gene3D" id="2.170.40.20">
    <property type="entry name" value="Human immunodeficiency virus 1, Gp160, envelope glycoprotein"/>
    <property type="match status" value="2"/>
</dbReference>
<feature type="short sequence motif" description="YXXL motif; contains endocytosis signal" evidence="32">
    <location>
        <begin position="704"/>
        <end position="707"/>
    </location>
</feature>
<keyword evidence="31 32" id="KW-1160">Virus entry into host cell</keyword>
<keyword evidence="26 32" id="KW-0564">Palmitate</keyword>
<evidence type="ECO:0000256" key="12">
    <source>
        <dbReference type="ARBA" id="ARBA00022595"/>
    </source>
</evidence>
<dbReference type="GO" id="GO:1903911">
    <property type="term" value="P:positive regulation of receptor clustering"/>
    <property type="evidence" value="ECO:0007669"/>
    <property type="project" value="UniProtKB-UniRule"/>
</dbReference>
<dbReference type="GO" id="GO:0016020">
    <property type="term" value="C:membrane"/>
    <property type="evidence" value="ECO:0007669"/>
    <property type="project" value="UniProtKB-UniRule"/>
</dbReference>
<keyword evidence="28 32" id="KW-0325">Glycoprotein</keyword>
<comment type="subcellular location">
    <molecule>Surface protein gp120</molecule>
    <subcellularLocation>
        <location evidence="32">Virion membrane</location>
        <topology evidence="32">Peripheral membrane protein</topology>
    </subcellularLocation>
    <subcellularLocation>
        <location evidence="32">Host cell membrane</location>
        <topology evidence="32">Peripheral membrane protein</topology>
    </subcellularLocation>
    <subcellularLocation>
        <location evidence="32">Host endosome membrane</location>
        <topology evidence="32">Single-pass type I membrane protein</topology>
    </subcellularLocation>
    <text evidence="32">The surface protein is not anchored to the viral envelope, but associates with the extravirion surface through its binding to TM. It is probably concentrated at the site of budding and incorporated into the virions possibly by contacts between the cytoplasmic tail of Env and the N-terminus of Gag.</text>
</comment>
<comment type="subcellular location">
    <subcellularLocation>
        <location evidence="3">Host cell membrane</location>
        <topology evidence="3">Peripheral membrane protein</topology>
    </subcellularLocation>
    <subcellularLocation>
        <location evidence="1">Host cell membrane</location>
        <topology evidence="1">Single-pass type I membrane protein</topology>
    </subcellularLocation>
    <subcellularLocation>
        <location evidence="2">Host endosome membrane</location>
        <topology evidence="2">Peripheral membrane protein</topology>
    </subcellularLocation>
    <subcellularLocation>
        <location evidence="5">Host endosome membrane</location>
        <topology evidence="5">Single-pass type I membrane protein</topology>
    </subcellularLocation>
    <subcellularLocation>
        <location evidence="6">Virion membrane</location>
        <topology evidence="6">Peripheral membrane protein</topology>
    </subcellularLocation>
    <subcellularLocation>
        <location evidence="4">Virion membrane</location>
        <topology evidence="4">Single-pass type I membrane protein</topology>
    </subcellularLocation>
</comment>
<dbReference type="EMBL" id="DQ313242">
    <property type="protein sequence ID" value="ABC47950.1"/>
    <property type="molecule type" value="Genomic_DNA"/>
</dbReference>
<comment type="subcellular location">
    <molecule>Transmembrane protein gp41</molecule>
    <subcellularLocation>
        <location evidence="32">Virion membrane</location>
        <topology evidence="32">Single-pass type I membrane protein</topology>
    </subcellularLocation>
    <subcellularLocation>
        <location evidence="32">Host cell membrane</location>
        <topology evidence="32">Single-pass type I membrane protein</topology>
    </subcellularLocation>
    <subcellularLocation>
        <location evidence="32">Host endosome membrane</location>
        <topology evidence="32">Single-pass type I membrane protein</topology>
    </subcellularLocation>
    <text evidence="32">It is probably concentrated at the site of budding and incorporated into the virions possibly by contacts between the cytoplasmic tail of Env and the N-terminus of Gag.</text>
</comment>
<comment type="function">
    <text evidence="32">Envelope glycoprotein gp160: Oligomerizes in the host endoplasmic reticulum into predominantly trimers. In a second time, gp160 transits in the host Golgi, where glycosylation is completed. The precursor is then proteolytically cleaved in the trans-Golgi and thereby activated by cellular furin or furin-like proteases to produce gp120 and gp41.</text>
</comment>
<protein>
    <recommendedName>
        <fullName evidence="32">Envelope glycoprotein gp160</fullName>
    </recommendedName>
    <alternativeName>
        <fullName evidence="32">Env polyprotein</fullName>
    </alternativeName>
    <component>
        <recommendedName>
            <fullName evidence="32">Surface protein gp120</fullName>
            <shortName evidence="32">SU</shortName>
        </recommendedName>
        <alternativeName>
            <fullName evidence="32">Glycoprotein 120</fullName>
            <shortName evidence="32">gp120</shortName>
        </alternativeName>
    </component>
    <component>
        <recommendedName>
            <fullName evidence="32">Transmembrane protein gp41</fullName>
            <shortName evidence="32">TM</shortName>
        </recommendedName>
        <alternativeName>
            <fullName evidence="32">Glycoprotein 41</fullName>
            <shortName evidence="32">gp41</shortName>
        </alternativeName>
    </component>
</protein>
<dbReference type="HAMAP" id="MF_04083">
    <property type="entry name" value="HIV_ENV"/>
    <property type="match status" value="1"/>
</dbReference>
<evidence type="ECO:0000256" key="31">
    <source>
        <dbReference type="ARBA" id="ARBA00023296"/>
    </source>
</evidence>
<evidence type="ECO:0000256" key="4">
    <source>
        <dbReference type="ARBA" id="ARBA00004563"/>
    </source>
</evidence>
<comment type="PTM">
    <text evidence="32">Specific enzymatic cleavages in vivo yield mature proteins. Envelope glycoproteins are synthesized as a inactive precursor that is heavily N-glycosylated and processed likely by host cell furin in the Golgi to yield the mature SU and TM proteins. The cleavage site between SU and TM requires the minimal sequence [KR]-X-[KR]-R. About 2 of the 9 disulfide bonds of gp41 are reduced by P4HB/PDI, following binding to CD4 receptor.</text>
</comment>
<evidence type="ECO:0000256" key="26">
    <source>
        <dbReference type="ARBA" id="ARBA00023139"/>
    </source>
</evidence>
<keyword evidence="29 32" id="KW-0899">Viral immunoevasion</keyword>
<accession>Q2PP98</accession>
<name>Q2PP98_HV1</name>
<dbReference type="GO" id="GO:0019082">
    <property type="term" value="P:viral protein processing"/>
    <property type="evidence" value="ECO:0007669"/>
    <property type="project" value="UniProtKB-UniRule"/>
</dbReference>
<comment type="similarity">
    <text evidence="32">Belongs to the HIV-1 env protein family.</text>
</comment>
<evidence type="ECO:0000256" key="13">
    <source>
        <dbReference type="ARBA" id="ARBA00022685"/>
    </source>
</evidence>
<keyword evidence="27 32" id="KW-1015">Disulfide bond</keyword>
<keyword evidence="25 32" id="KW-0472">Membrane</keyword>
<dbReference type="FunFam" id="1.10.287.210:FF:000001">
    <property type="entry name" value="Envelope glycoprotein gp160"/>
    <property type="match status" value="1"/>
</dbReference>
<evidence type="ECO:0000256" key="19">
    <source>
        <dbReference type="ARBA" id="ARBA00022870"/>
    </source>
</evidence>
<feature type="short sequence motif" description="Di-leucine internalization motif" evidence="32">
    <location>
        <begin position="855"/>
        <end position="856"/>
    </location>
</feature>
<evidence type="ECO:0000256" key="23">
    <source>
        <dbReference type="ARBA" id="ARBA00023046"/>
    </source>
</evidence>
<comment type="function">
    <text evidence="32">Surface protein gp120: Attaches the virus to the host lymphoid cell by binding to the primary receptor CD4. This interaction induces a structural rearrangement creating a high affinity binding site for a chemokine coreceptor like CXCR4 and/or CCR5. Acts as a ligand for CD209/DC-SIGN and CLEC4M/DC-SIGNR, which are respectively found on dendritic cells (DCs), and on endothelial cells of liver sinusoids and lymph node sinuses. These interactions allow capture of viral particles at mucosal surfaces by these cells and subsequent transmission to permissive cells. HIV subverts the migration properties of dendritic cells to gain access to CD4+ T-cells in lymph nodes. Virus transmission to permissive T-cells occurs either in trans (without DCs infection, through viral capture and transmission), or in cis (following DCs productive infection, through the usual CD4-gp120 interaction), thereby inducing a robust infection. In trans infection, bound virions remain infectious over days and it is proposed that they are not degraded, but protected in non-lysosomal acidic organelles within the DCs close to the cell membrane thus contributing to the viral infectious potential during DCs' migration from the periphery to the lymphoid tissues. On arrival at lymphoid tissues, intact virions recycle back to DCs' cell surface allowing virus transmission to CD4+ T-cells.</text>
</comment>
<evidence type="ECO:0000256" key="18">
    <source>
        <dbReference type="ARBA" id="ARBA00022844"/>
    </source>
</evidence>
<evidence type="ECO:0000259" key="36">
    <source>
        <dbReference type="Pfam" id="PF00517"/>
    </source>
</evidence>
<feature type="domain" description="Human immunodeficiency virus 1 envelope glycoprotein Gp120" evidence="35">
    <location>
        <begin position="32"/>
        <end position="136"/>
    </location>
</feature>
<dbReference type="Gene3D" id="1.20.5.490">
    <property type="entry name" value="Single helix bin"/>
    <property type="match status" value="1"/>
</dbReference>
<comment type="miscellaneous">
    <text evidence="32">HIV-1 lineages are divided in three main groups, M (for Major), O (for Outlier), and N (for New, or Non-M, Non-O). The vast majority of strains found worldwide belong to the group M. Group O seems to be endemic to and largely confined to Cameroon and neighboring countries in West Central Africa, where these viruses represent a small minority of HIV-1 strains. The group N is represented by a limited number of isolates from Cameroonian persons. The group M is further subdivided in 9 clades or subtypes (A to D, F to H, J and K).</text>
</comment>
<comment type="domain">
    <text evidence="32">The YXXL motif is involved in determining the exact site of viral release at the surface of infected mononuclear cells and promotes endocytosis. YXXL and di-leucine endocytosis motifs interact directly or indirectly with the clathrin adapter complexes, opperate independently, and their activities are not additive.</text>
</comment>
<feature type="transmembrane region" description="Helical" evidence="33">
    <location>
        <begin position="670"/>
        <end position="697"/>
    </location>
</feature>
<dbReference type="GO" id="GO:1903908">
    <property type="term" value="P:positive regulation of plasma membrane raft polarization"/>
    <property type="evidence" value="ECO:0007669"/>
    <property type="project" value="UniProtKB-UniRule"/>
</dbReference>
<keyword evidence="20 32" id="KW-0261">Viral envelope protein</keyword>
<evidence type="ECO:0000256" key="16">
    <source>
        <dbReference type="ARBA" id="ARBA00022729"/>
    </source>
</evidence>
<keyword evidence="8 32" id="KW-1170">Fusion of virus membrane with host endosomal membrane</keyword>
<comment type="caution">
    <text evidence="32 33">Lacks conserved residue(s) required for the propagation of feature annotation.</text>
</comment>
<feature type="disulfide bond" evidence="32">
    <location>
        <begin position="210"/>
        <end position="239"/>
    </location>
</feature>
<comment type="domain">
    <text evidence="32">The CD4-binding region is targeted by the antibody b12.</text>
</comment>
<evidence type="ECO:0000256" key="11">
    <source>
        <dbReference type="ARBA" id="ARBA00022581"/>
    </source>
</evidence>
<dbReference type="GO" id="GO:0075512">
    <property type="term" value="P:clathrin-dependent endocytosis of virus by host cell"/>
    <property type="evidence" value="ECO:0007669"/>
    <property type="project" value="UniProtKB-UniRule"/>
</dbReference>
<evidence type="ECO:0000259" key="35">
    <source>
        <dbReference type="Pfam" id="PF00516"/>
    </source>
</evidence>
<feature type="chain" id="PRO_5023285894" description="Transmembrane protein gp41" evidence="32">
    <location>
        <begin position="504"/>
        <end position="856"/>
    </location>
</feature>
<comment type="domain">
    <text evidence="32">Some of the most genetically diverse regions of the viral genome are present in Env. They are called variable regions 1 through 5 (V1 through V5). Coreceptor usage of gp120 is determined mainly by the primary structure of the third variable region (V3) in the outer domain of gp120. The sequence of V3 determines which coreceptor, CCR5 and/or CXCR4 (corresponding to R5/macrophage, X4/T cell and R5X4/T cell and macrophage tropism), is used to trigger the fusion potential of the Env complex, and hence which cells the virus can infect. Binding to CCR5 involves a region adjacent in addition to V3.</text>
</comment>
<evidence type="ECO:0000256" key="14">
    <source>
        <dbReference type="ARBA" id="ARBA00022692"/>
    </source>
</evidence>
<feature type="domain" description="Retroviral envelope protein GP41-like" evidence="36">
    <location>
        <begin position="522"/>
        <end position="714"/>
    </location>
</feature>
<feature type="disulfide bond" evidence="32">
    <location>
        <begin position="590"/>
        <end position="596"/>
    </location>
</feature>
<dbReference type="Pfam" id="PF00517">
    <property type="entry name" value="GP41"/>
    <property type="match status" value="1"/>
</dbReference>
<keyword evidence="15 32" id="KW-0053">Apoptosis</keyword>
<evidence type="ECO:0000256" key="6">
    <source>
        <dbReference type="ARBA" id="ARBA00004650"/>
    </source>
</evidence>
<feature type="disulfide bond" evidence="32">
    <location>
        <begin position="52"/>
        <end position="72"/>
    </location>
</feature>
<evidence type="ECO:0000313" key="37">
    <source>
        <dbReference type="EMBL" id="ABC47950.1"/>
    </source>
</evidence>
<feature type="transmembrane region" description="Helical" evidence="33">
    <location>
        <begin position="504"/>
        <end position="527"/>
    </location>
</feature>
<keyword evidence="9 32" id="KW-1032">Host cell membrane</keyword>
<dbReference type="GO" id="GO:0019062">
    <property type="term" value="P:virion attachment to host cell"/>
    <property type="evidence" value="ECO:0007669"/>
    <property type="project" value="UniProtKB-UniRule"/>
</dbReference>
<organismHost>
    <name type="scientific">Homo sapiens</name>
    <name type="common">Human</name>
    <dbReference type="NCBI Taxonomy" id="9606"/>
</organismHost>
<evidence type="ECO:0000256" key="30">
    <source>
        <dbReference type="ARBA" id="ARBA00023288"/>
    </source>
</evidence>
<feature type="region of interest" description="CD4-binding loop" evidence="32">
    <location>
        <begin position="353"/>
        <end position="363"/>
    </location>
</feature>
<evidence type="ECO:0000256" key="15">
    <source>
        <dbReference type="ARBA" id="ARBA00022703"/>
    </source>
</evidence>
<dbReference type="SUPFAM" id="SSF56502">
    <property type="entry name" value="gp120 core"/>
    <property type="match status" value="2"/>
</dbReference>
<evidence type="ECO:0000256" key="28">
    <source>
        <dbReference type="ARBA" id="ARBA00023180"/>
    </source>
</evidence>
<feature type="compositionally biased region" description="Basic and acidic residues" evidence="34">
    <location>
        <begin position="715"/>
        <end position="735"/>
    </location>
</feature>
<feature type="chain" id="PRO_5023285892" description="Envelope glycoprotein gp160" evidence="32">
    <location>
        <begin position="31"/>
        <end position="856"/>
    </location>
</feature>
<keyword evidence="13 32" id="KW-0165">Cleavage on pair of basic residues</keyword>
<dbReference type="InterPro" id="IPR036377">
    <property type="entry name" value="Gp120_core_sf"/>
</dbReference>
<evidence type="ECO:0000256" key="8">
    <source>
        <dbReference type="ARBA" id="ARBA00022510"/>
    </source>
</evidence>
<evidence type="ECO:0000256" key="5">
    <source>
        <dbReference type="ARBA" id="ARBA00004578"/>
    </source>
</evidence>
<evidence type="ECO:0000256" key="33">
    <source>
        <dbReference type="RuleBase" id="RU363095"/>
    </source>
</evidence>
<dbReference type="GO" id="GO:0020002">
    <property type="term" value="C:host cell plasma membrane"/>
    <property type="evidence" value="ECO:0007669"/>
    <property type="project" value="UniProtKB-SubCell"/>
</dbReference>
<reference evidence="37" key="1">
    <citation type="journal article" date="2006" name="Virology">
        <title>Neutralization and infectivity characteristics of envelope glycoproteins from human immunodeficiency virus type 1 infected donors whose sera exhibit broadly cross-reactive neutralizing activity.</title>
        <authorList>
            <person name="Cham F."/>
            <person name="Zhang P.F."/>
            <person name="Heyndrickx L."/>
            <person name="Bouma P."/>
            <person name="Zhong P."/>
            <person name="Katinger H."/>
            <person name="Robinson J."/>
            <person name="van der Groen G."/>
            <person name="Quinnan G.V.Jr."/>
        </authorList>
    </citation>
    <scope>NUCLEOTIDE SEQUENCE</scope>
    <source>
        <strain evidence="37">24/00/4</strain>
    </source>
</reference>
<evidence type="ECO:0000256" key="24">
    <source>
        <dbReference type="ARBA" id="ARBA00023054"/>
    </source>
</evidence>
<comment type="subunit">
    <text evidence="32">The mature envelope protein (Env) consists of a homotrimer of non-covalently associated gp120-gp41 heterodimers. The resulting complex protrudes from the virus surface as a spike. There seems to be as few as 10 spikes on the average virion. Surface protein gp120 interacts with host CD4, CCR5 and CXCR4. Gp120 also interacts with the C-type lectins CD209/DC-SIGN and CLEC4M/DC-SIGNR (collectively referred to as DC-SIGN(R)). Gp120 and gp41 interact with GalCer. Gp120 interacts with host ITGA4/ITGB7 complex; on CD4+ T-cells, this interaction results in rapid activation of integrin ITGAL/LFA-1, which facilitates efficient cell-to-cell spreading of HIV-1. Gp120 interacts with cell-associated heparan sulfate; this interaction increases virus infectivity on permissive cells and may be involved in infection of CD4- cells.</text>
</comment>
<keyword evidence="21 32" id="KW-1164">Virus endocytosis by host</keyword>
<evidence type="ECO:0000256" key="9">
    <source>
        <dbReference type="ARBA" id="ARBA00022511"/>
    </source>
</evidence>
<dbReference type="InterPro" id="IPR037527">
    <property type="entry name" value="Gp160"/>
</dbReference>
<keyword evidence="18 32" id="KW-0946">Virion</keyword>
<evidence type="ECO:0000256" key="27">
    <source>
        <dbReference type="ARBA" id="ARBA00023157"/>
    </source>
</evidence>
<feature type="domain" description="Human immunodeficiency virus 1 envelope glycoprotein Gp120" evidence="35">
    <location>
        <begin position="142"/>
        <end position="503"/>
    </location>
</feature>
<evidence type="ECO:0000256" key="21">
    <source>
        <dbReference type="ARBA" id="ARBA00022890"/>
    </source>
</evidence>
<evidence type="ECO:0000256" key="1">
    <source>
        <dbReference type="ARBA" id="ARBA00004402"/>
    </source>
</evidence>
<organism evidence="37">
    <name type="scientific">Human immunodeficiency virus type 1</name>
    <name type="common">HIV-1</name>
    <dbReference type="NCBI Taxonomy" id="11676"/>
    <lineage>
        <taxon>Viruses</taxon>
        <taxon>Riboviria</taxon>
        <taxon>Pararnavirae</taxon>
        <taxon>Artverviricota</taxon>
        <taxon>Revtraviricetes</taxon>
        <taxon>Ortervirales</taxon>
        <taxon>Retroviridae</taxon>
        <taxon>Orthoretrovirinae</taxon>
        <taxon>Lentivirus</taxon>
        <taxon>Lentivirus humimdef1</taxon>
    </lineage>
</organism>
<feature type="disulfide bond" evidence="32">
    <location>
        <begin position="220"/>
        <end position="231"/>
    </location>
</feature>
<keyword evidence="16 32" id="KW-0732">Signal</keyword>
<dbReference type="InterPro" id="IPR000328">
    <property type="entry name" value="GP41-like"/>
</dbReference>
<dbReference type="CDD" id="cd09909">
    <property type="entry name" value="HIV-1-like_HR1-HR2"/>
    <property type="match status" value="1"/>
</dbReference>
<keyword evidence="23 32" id="KW-1039">Host endosome</keyword>
<evidence type="ECO:0000256" key="3">
    <source>
        <dbReference type="ARBA" id="ARBA00004505"/>
    </source>
</evidence>
<feature type="region of interest" description="Disordered" evidence="34">
    <location>
        <begin position="712"/>
        <end position="735"/>
    </location>
</feature>
<dbReference type="GO" id="GO:0044175">
    <property type="term" value="C:host cell endosome membrane"/>
    <property type="evidence" value="ECO:0007669"/>
    <property type="project" value="UniProtKB-SubCell"/>
</dbReference>
<feature type="region of interest" description="Fusion peptide" evidence="32">
    <location>
        <begin position="504"/>
        <end position="524"/>
    </location>
</feature>
<feature type="transmembrane region" description="Helical" evidence="33">
    <location>
        <begin position="20"/>
        <end position="40"/>
    </location>
</feature>
<keyword evidence="19 32" id="KW-1043">Host membrane</keyword>
<comment type="PTM">
    <text evidence="32">Palmitoylation of the transmembrane protein and of Env polyprotein (prior to its proteolytic cleavage) is essential for their association with host cell membrane lipid rafts. Palmitoylation is therefore required for envelope trafficking to classical lipid rafts, but not for viral replication.</text>
</comment>
<evidence type="ECO:0000256" key="2">
    <source>
        <dbReference type="ARBA" id="ARBA00004433"/>
    </source>
</evidence>
<feature type="coiled-coil region" evidence="32">
    <location>
        <begin position="625"/>
        <end position="659"/>
    </location>
</feature>
<evidence type="ECO:0000256" key="7">
    <source>
        <dbReference type="ARBA" id="ARBA00022506"/>
    </source>
</evidence>
<feature type="site" description="Cleavage; by host furin" evidence="32">
    <location>
        <begin position="503"/>
        <end position="504"/>
    </location>
</feature>
<dbReference type="Gene3D" id="1.10.287.210">
    <property type="match status" value="1"/>
</dbReference>
<keyword evidence="12 32" id="KW-1162">Viral penetration into host cytoplasm</keyword>
<dbReference type="GO" id="GO:0019064">
    <property type="term" value="P:fusion of virus membrane with host plasma membrane"/>
    <property type="evidence" value="ECO:0007669"/>
    <property type="project" value="UniProtKB-UniRule"/>
</dbReference>
<feature type="topological domain" description="Cytoplasmic" evidence="32">
    <location>
        <begin position="698"/>
        <end position="856"/>
    </location>
</feature>
<keyword evidence="22 32" id="KW-1133">Transmembrane helix</keyword>
<comment type="domain">
    <text evidence="32">The membrane proximal external region (MPER) present in gp41 is a tryptophan-rich region recognized by the antibodies 2F5, Z13, and 4E10. MPER seems to play a role in fusion.</text>
</comment>
<evidence type="ECO:0000256" key="17">
    <source>
        <dbReference type="ARBA" id="ARBA00022804"/>
    </source>
</evidence>
<evidence type="ECO:0000256" key="29">
    <source>
        <dbReference type="ARBA" id="ARBA00023280"/>
    </source>
</evidence>
<comment type="PTM">
    <text evidence="32">Highly glycosylated by host. The high number of glycan on the protein is reffered to as 'glycan shield' because it contributes to hide protein sequence from adaptive immune system.</text>
</comment>
<evidence type="ECO:0000256" key="20">
    <source>
        <dbReference type="ARBA" id="ARBA00022879"/>
    </source>
</evidence>
<dbReference type="GO" id="GO:0055036">
    <property type="term" value="C:virion membrane"/>
    <property type="evidence" value="ECO:0007669"/>
    <property type="project" value="UniProtKB-SubCell"/>
</dbReference>
<dbReference type="GO" id="GO:0039654">
    <property type="term" value="P:fusion of virus membrane with host endosome membrane"/>
    <property type="evidence" value="ECO:0007669"/>
    <property type="project" value="UniProtKB-UniRule"/>
</dbReference>
<dbReference type="InterPro" id="IPR000777">
    <property type="entry name" value="HIV1_Gp120"/>
</dbReference>
<evidence type="ECO:0000256" key="10">
    <source>
        <dbReference type="ARBA" id="ARBA00022570"/>
    </source>
</evidence>